<dbReference type="EMBL" id="WNYA01000007">
    <property type="protein sequence ID" value="KAG8562266.1"/>
    <property type="molecule type" value="Genomic_DNA"/>
</dbReference>
<keyword evidence="7 18" id="KW-0812">Transmembrane</keyword>
<evidence type="ECO:0000256" key="15">
    <source>
        <dbReference type="ARBA" id="ARBA00033134"/>
    </source>
</evidence>
<feature type="domain" description="G-protein coupled receptors family 2 profile 2" evidence="21">
    <location>
        <begin position="357"/>
        <end position="608"/>
    </location>
</feature>
<dbReference type="GO" id="GO:0005886">
    <property type="term" value="C:plasma membrane"/>
    <property type="evidence" value="ECO:0007669"/>
    <property type="project" value="TreeGrafter"/>
</dbReference>
<dbReference type="GO" id="GO:0007166">
    <property type="term" value="P:cell surface receptor signaling pathway"/>
    <property type="evidence" value="ECO:0007669"/>
    <property type="project" value="InterPro"/>
</dbReference>
<dbReference type="GO" id="GO:0007155">
    <property type="term" value="P:cell adhesion"/>
    <property type="evidence" value="ECO:0007669"/>
    <property type="project" value="UniProtKB-KW"/>
</dbReference>
<keyword evidence="10" id="KW-0130">Cell adhesion</keyword>
<reference evidence="22" key="1">
    <citation type="thesis" date="2020" institute="ProQuest LLC" country="789 East Eisenhower Parkway, Ann Arbor, MI, USA">
        <title>Comparative Genomics and Chromosome Evolution.</title>
        <authorList>
            <person name="Mudd A.B."/>
        </authorList>
    </citation>
    <scope>NUCLEOTIDE SEQUENCE</scope>
    <source>
        <strain evidence="22">237g6f4</strain>
        <tissue evidence="22">Blood</tissue>
    </source>
</reference>
<comment type="subcellular location">
    <subcellularLocation>
        <location evidence="2">Membrane raft</location>
    </subcellularLocation>
    <subcellularLocation>
        <location evidence="1">Membrane</location>
        <topology evidence="1">Multi-pass membrane protein</topology>
    </subcellularLocation>
    <subcellularLocation>
        <location evidence="3">Secreted</location>
    </subcellularLocation>
</comment>
<dbReference type="Gene3D" id="2.60.220.50">
    <property type="match status" value="1"/>
</dbReference>
<evidence type="ECO:0000256" key="19">
    <source>
        <dbReference type="SAM" id="SignalP"/>
    </source>
</evidence>
<comment type="subunit">
    <text evidence="16">Heterodimer of 2 chains generated by proteolytic processing; the large extracellular N-terminal fragment (ADGRG1 NT) and the membrane-bound C-terminal fragment (ADGRG1-CT) predominantly remain associated and non-covalently linked. ADGRG1 NT self-associates in a trans-trans manner; the homophilic interaction enhances receptor signaling. Interacts with TGM2. Interacts with heparin; leading to the reduction of ADGRG1 shedding. Interacts with COL3A1. Part of a GPCR-tetraspanin complex at least consisting of ADGRG1, CD81, eventually CD9, and GNA11 in which CD81 is enhancing the association of ADGRG1 with GNA11.</text>
</comment>
<keyword evidence="5" id="KW-0964">Secreted</keyword>
<accession>A0AAV7ASQ8</accession>
<dbReference type="Pfam" id="PF18587">
    <property type="entry name" value="PLL"/>
    <property type="match status" value="1"/>
</dbReference>
<evidence type="ECO:0000256" key="9">
    <source>
        <dbReference type="ARBA" id="ARBA00022843"/>
    </source>
</evidence>
<dbReference type="InterPro" id="IPR017981">
    <property type="entry name" value="GPCR_2-like_7TM"/>
</dbReference>
<feature type="region of interest" description="Disordered" evidence="17">
    <location>
        <begin position="613"/>
        <end position="644"/>
    </location>
</feature>
<dbReference type="PANTHER" id="PTHR12011:SF318">
    <property type="entry name" value="ADHESION G-PROTEIN COUPLED RECEPTOR G1"/>
    <property type="match status" value="1"/>
</dbReference>
<dbReference type="GO" id="GO:0004930">
    <property type="term" value="F:G protein-coupled receptor activity"/>
    <property type="evidence" value="ECO:0007669"/>
    <property type="project" value="InterPro"/>
</dbReference>
<feature type="signal peptide" evidence="19">
    <location>
        <begin position="1"/>
        <end position="19"/>
    </location>
</feature>
<keyword evidence="6" id="KW-0358">Heparin-binding</keyword>
<dbReference type="InterPro" id="IPR057244">
    <property type="entry name" value="GAIN_B"/>
</dbReference>
<evidence type="ECO:0000256" key="2">
    <source>
        <dbReference type="ARBA" id="ARBA00004285"/>
    </source>
</evidence>
<dbReference type="EMBL" id="WNYA01000007">
    <property type="protein sequence ID" value="KAG8562268.1"/>
    <property type="molecule type" value="Genomic_DNA"/>
</dbReference>
<evidence type="ECO:0000256" key="6">
    <source>
        <dbReference type="ARBA" id="ARBA00022674"/>
    </source>
</evidence>
<evidence type="ECO:0000256" key="16">
    <source>
        <dbReference type="ARBA" id="ARBA00093505"/>
    </source>
</evidence>
<feature type="compositionally biased region" description="Polar residues" evidence="17">
    <location>
        <begin position="613"/>
        <end position="636"/>
    </location>
</feature>
<keyword evidence="11" id="KW-0524">Neurogenesis</keyword>
<evidence type="ECO:0000256" key="17">
    <source>
        <dbReference type="SAM" id="MobiDB-lite"/>
    </source>
</evidence>
<keyword evidence="12 18" id="KW-1133">Transmembrane helix</keyword>
<gene>
    <name evidence="22" type="ORF">GDO81_015633</name>
</gene>
<evidence type="ECO:0000256" key="3">
    <source>
        <dbReference type="ARBA" id="ARBA00004613"/>
    </source>
</evidence>
<feature type="transmembrane region" description="Helical" evidence="18">
    <location>
        <begin position="429"/>
        <end position="452"/>
    </location>
</feature>
<keyword evidence="9" id="KW-0832">Ubl conjugation</keyword>
<dbReference type="GO" id="GO:0007399">
    <property type="term" value="P:nervous system development"/>
    <property type="evidence" value="ECO:0007669"/>
    <property type="project" value="UniProtKB-KW"/>
</dbReference>
<dbReference type="Pfam" id="PF00002">
    <property type="entry name" value="7tm_2"/>
    <property type="match status" value="1"/>
</dbReference>
<dbReference type="PRINTS" id="PR00249">
    <property type="entry name" value="GPCRSECRETIN"/>
</dbReference>
<dbReference type="PANTHER" id="PTHR12011">
    <property type="entry name" value="ADHESION G-PROTEIN COUPLED RECEPTOR"/>
    <property type="match status" value="1"/>
</dbReference>
<feature type="chain" id="PRO_5044715617" description="Adhesion G-protein coupled receptor G1" evidence="19">
    <location>
        <begin position="20"/>
        <end position="644"/>
    </location>
</feature>
<feature type="transmembrane region" description="Helical" evidence="18">
    <location>
        <begin position="354"/>
        <end position="381"/>
    </location>
</feature>
<evidence type="ECO:0000313" key="23">
    <source>
        <dbReference type="Proteomes" id="UP000824782"/>
    </source>
</evidence>
<keyword evidence="8" id="KW-0221">Differentiation</keyword>
<keyword evidence="19" id="KW-0732">Signal</keyword>
<dbReference type="InterPro" id="IPR000203">
    <property type="entry name" value="GPS"/>
</dbReference>
<feature type="domain" description="GAIN-B" evidence="20">
    <location>
        <begin position="208"/>
        <end position="348"/>
    </location>
</feature>
<dbReference type="EMBL" id="WNYA01000007">
    <property type="protein sequence ID" value="KAG8562267.1"/>
    <property type="molecule type" value="Genomic_DNA"/>
</dbReference>
<feature type="transmembrane region" description="Helical" evidence="18">
    <location>
        <begin position="515"/>
        <end position="537"/>
    </location>
</feature>
<comment type="caution">
    <text evidence="22">The sequence shown here is derived from an EMBL/GenBank/DDBJ whole genome shotgun (WGS) entry which is preliminary data.</text>
</comment>
<evidence type="ECO:0000256" key="13">
    <source>
        <dbReference type="ARBA" id="ARBA00023136"/>
    </source>
</evidence>
<dbReference type="GO" id="GO:0007189">
    <property type="term" value="P:adenylate cyclase-activating G protein-coupled receptor signaling pathway"/>
    <property type="evidence" value="ECO:0007669"/>
    <property type="project" value="TreeGrafter"/>
</dbReference>
<name>A0AAV7ASQ8_ENGPU</name>
<evidence type="ECO:0000256" key="7">
    <source>
        <dbReference type="ARBA" id="ARBA00022692"/>
    </source>
</evidence>
<dbReference type="GO" id="GO:0005576">
    <property type="term" value="C:extracellular region"/>
    <property type="evidence" value="ECO:0007669"/>
    <property type="project" value="UniProtKB-SubCell"/>
</dbReference>
<proteinExistence type="predicted"/>
<evidence type="ECO:0000256" key="8">
    <source>
        <dbReference type="ARBA" id="ARBA00022782"/>
    </source>
</evidence>
<dbReference type="InterPro" id="IPR046338">
    <property type="entry name" value="GAIN_dom_sf"/>
</dbReference>
<evidence type="ECO:0000256" key="4">
    <source>
        <dbReference type="ARBA" id="ARBA00019701"/>
    </source>
</evidence>
<evidence type="ECO:0000256" key="1">
    <source>
        <dbReference type="ARBA" id="ARBA00004141"/>
    </source>
</evidence>
<dbReference type="InterPro" id="IPR040679">
    <property type="entry name" value="PLL"/>
</dbReference>
<dbReference type="PROSITE" id="PS50261">
    <property type="entry name" value="G_PROTEIN_RECEP_F2_4"/>
    <property type="match status" value="1"/>
</dbReference>
<evidence type="ECO:0000256" key="10">
    <source>
        <dbReference type="ARBA" id="ARBA00022889"/>
    </source>
</evidence>
<evidence type="ECO:0000256" key="5">
    <source>
        <dbReference type="ARBA" id="ARBA00022525"/>
    </source>
</evidence>
<feature type="transmembrane region" description="Helical" evidence="18">
    <location>
        <begin position="558"/>
        <end position="581"/>
    </location>
</feature>
<feature type="transmembrane region" description="Helical" evidence="18">
    <location>
        <begin position="393"/>
        <end position="417"/>
    </location>
</feature>
<evidence type="ECO:0000256" key="12">
    <source>
        <dbReference type="ARBA" id="ARBA00022989"/>
    </source>
</evidence>
<dbReference type="InterPro" id="IPR000832">
    <property type="entry name" value="GPCR_2_secretin-like"/>
</dbReference>
<dbReference type="GO" id="GO:0008201">
    <property type="term" value="F:heparin binding"/>
    <property type="evidence" value="ECO:0007669"/>
    <property type="project" value="UniProtKB-KW"/>
</dbReference>
<dbReference type="AlphaFoldDB" id="A0AAV7ASQ8"/>
<keyword evidence="13 18" id="KW-0472">Membrane</keyword>
<evidence type="ECO:0000256" key="14">
    <source>
        <dbReference type="ARBA" id="ARBA00023157"/>
    </source>
</evidence>
<evidence type="ECO:0000256" key="11">
    <source>
        <dbReference type="ARBA" id="ARBA00022902"/>
    </source>
</evidence>
<feature type="transmembrane region" description="Helical" evidence="18">
    <location>
        <begin position="587"/>
        <end position="607"/>
    </location>
</feature>
<evidence type="ECO:0000256" key="18">
    <source>
        <dbReference type="SAM" id="Phobius"/>
    </source>
</evidence>
<dbReference type="Pfam" id="PF01825">
    <property type="entry name" value="GPS"/>
    <property type="match status" value="1"/>
</dbReference>
<dbReference type="PROSITE" id="PS50221">
    <property type="entry name" value="GAIN_B"/>
    <property type="match status" value="1"/>
</dbReference>
<dbReference type="GO" id="GO:0030154">
    <property type="term" value="P:cell differentiation"/>
    <property type="evidence" value="ECO:0007669"/>
    <property type="project" value="UniProtKB-KW"/>
</dbReference>
<keyword evidence="14" id="KW-1015">Disulfide bond</keyword>
<evidence type="ECO:0000259" key="20">
    <source>
        <dbReference type="PROSITE" id="PS50221"/>
    </source>
</evidence>
<evidence type="ECO:0000259" key="21">
    <source>
        <dbReference type="PROSITE" id="PS50261"/>
    </source>
</evidence>
<feature type="transmembrane region" description="Helical" evidence="18">
    <location>
        <begin position="464"/>
        <end position="484"/>
    </location>
</feature>
<keyword evidence="23" id="KW-1185">Reference proteome</keyword>
<evidence type="ECO:0000313" key="22">
    <source>
        <dbReference type="EMBL" id="KAG8562266.1"/>
    </source>
</evidence>
<dbReference type="SMART" id="SM00303">
    <property type="entry name" value="GPS"/>
    <property type="match status" value="1"/>
</dbReference>
<dbReference type="GO" id="GO:0045121">
    <property type="term" value="C:membrane raft"/>
    <property type="evidence" value="ECO:0007669"/>
    <property type="project" value="UniProtKB-SubCell"/>
</dbReference>
<dbReference type="Proteomes" id="UP000824782">
    <property type="component" value="Unassembled WGS sequence"/>
</dbReference>
<protein>
    <recommendedName>
        <fullName evidence="4">Adhesion G-protein coupled receptor G1</fullName>
    </recommendedName>
    <alternativeName>
        <fullName evidence="15">G-protein coupled receptor 56</fullName>
    </alternativeName>
</protein>
<organism evidence="22 23">
    <name type="scientific">Engystomops pustulosus</name>
    <name type="common">Tungara frog</name>
    <name type="synonym">Physalaemus pustulosus</name>
    <dbReference type="NCBI Taxonomy" id="76066"/>
    <lineage>
        <taxon>Eukaryota</taxon>
        <taxon>Metazoa</taxon>
        <taxon>Chordata</taxon>
        <taxon>Craniata</taxon>
        <taxon>Vertebrata</taxon>
        <taxon>Euteleostomi</taxon>
        <taxon>Amphibia</taxon>
        <taxon>Batrachia</taxon>
        <taxon>Anura</taxon>
        <taxon>Neobatrachia</taxon>
        <taxon>Hyloidea</taxon>
        <taxon>Leptodactylidae</taxon>
        <taxon>Leiuperinae</taxon>
        <taxon>Engystomops</taxon>
    </lineage>
</organism>
<dbReference type="Gene3D" id="1.20.1070.10">
    <property type="entry name" value="Rhodopsin 7-helix transmembrane proteins"/>
    <property type="match status" value="1"/>
</dbReference>
<sequence>MSLLFLLLLLHELMPGTQGLSLCGWRTQESGGNKLQYSAGSGEDTFTVVNTEKALIVYSPFLSSNEIVLQPLRGTYLFCVHWIPALGIFNFTYGVTKSHIMQTSPQTRSNLLQPTPPSYTCDSSTLLFDVTINGQPLNNSCNFTFPLLSTATDMKNVEHDISQVADYLDKNHFSGKGRMLRYWIETVLSNVTIEENSHHFGKGSLQAAVYKLNSSDVLISLPDCLGVSLSFPKQLMETVNTGTRLHVVRILDSGALFQDAANNTVVDSQVIGITFEGTQVSNLSEDIVITFHHQPLQVNSSPVCVFWDELSENWRMDGCNTVPGEVRTECRCNHLTYFALLMQISSEVIPEVHLVMLSVLTFAGCSISAVSCFFTIIWICCSRKMQSNPTLQIHLNLLGAVLLLDLSFILSAVLGALEERSLCISSAAVLHFALLCTFSWMAIEGFNLYRLVVKVFPASSVTTIKLALVGWGVPILIVAAVMLMDQESYGVSSIAVERPSFHNSTASICWLTEPIVHVLNLGFCAAILLFNACMMVAMTRRVLRLTAHTRTEKIRHCVTLLGLTCMLGLPWGLAFFAHGALYLTVQYIFSILNALQGLFIFLWYCALSQPSAKKQSHSSDCTSATPASPRAEQSLSSDHKKLLG</sequence>